<dbReference type="Proteomes" id="UP000033352">
    <property type="component" value="Unassembled WGS sequence"/>
</dbReference>
<dbReference type="OrthoDB" id="6540476at2"/>
<dbReference type="PATRIC" id="fig|1619248.3.peg.686"/>
<organism evidence="2 3">
    <name type="scientific">Enterobacter sichuanensis</name>
    <dbReference type="NCBI Taxonomy" id="2071710"/>
    <lineage>
        <taxon>Bacteria</taxon>
        <taxon>Pseudomonadati</taxon>
        <taxon>Pseudomonadota</taxon>
        <taxon>Gammaproteobacteria</taxon>
        <taxon>Enterobacterales</taxon>
        <taxon>Enterobacteriaceae</taxon>
        <taxon>Enterobacter</taxon>
        <taxon>Enterobacter cloacae complex</taxon>
    </lineage>
</organism>
<dbReference type="AlphaFoldDB" id="A0A0F0ZVF9"/>
<name>A0A0F0ZVF9_9ENTR</name>
<evidence type="ECO:0000313" key="3">
    <source>
        <dbReference type="Proteomes" id="UP000033352"/>
    </source>
</evidence>
<evidence type="ECO:0000313" key="2">
    <source>
        <dbReference type="EMBL" id="KJN12575.1"/>
    </source>
</evidence>
<sequence length="78" mass="9196">MNRLTNLTPAEKKFLDDAIAAAERASGKKLNQPNRHIVLNRARAQIELQRYADRQRALREDERQQSEFAWSRPRAPRR</sequence>
<dbReference type="RefSeq" id="WP_039509480.1">
    <property type="nucleotide sequence ID" value="NZ_JZYX01000136.1"/>
</dbReference>
<proteinExistence type="predicted"/>
<evidence type="ECO:0000256" key="1">
    <source>
        <dbReference type="SAM" id="MobiDB-lite"/>
    </source>
</evidence>
<gene>
    <name evidence="2" type="ORF">SS37_25385</name>
</gene>
<feature type="region of interest" description="Disordered" evidence="1">
    <location>
        <begin position="57"/>
        <end position="78"/>
    </location>
</feature>
<accession>A0A0F0ZVF9</accession>
<reference evidence="2 3" key="1">
    <citation type="submission" date="2015-03" db="EMBL/GenBank/DDBJ databases">
        <authorList>
            <person name="McCorrison J."/>
            <person name="Sanka R."/>
            <person name="Adams M."/>
            <person name="Brinkac L."/>
            <person name="Nierman W."/>
            <person name="Sutton G."/>
            <person name="Nelson K."/>
            <person name="Kiedrowski L."/>
            <person name="Guerrero D."/>
            <person name="Bonomo R."/>
        </authorList>
    </citation>
    <scope>NUCLEOTIDE SEQUENCE [LARGE SCALE GENOMIC DNA]</scope>
    <source>
        <strain evidence="2 3">35699</strain>
    </source>
</reference>
<comment type="caution">
    <text evidence="2">The sequence shown here is derived from an EMBL/GenBank/DDBJ whole genome shotgun (WGS) entry which is preliminary data.</text>
</comment>
<dbReference type="EMBL" id="JZYX01000136">
    <property type="protein sequence ID" value="KJN12575.1"/>
    <property type="molecule type" value="Genomic_DNA"/>
</dbReference>
<protein>
    <submittedName>
        <fullName evidence="2">Uncharacterized protein</fullName>
    </submittedName>
</protein>